<organism evidence="2 3">
    <name type="scientific">Phlebiopsis gigantea (strain 11061_1 CR5-6)</name>
    <name type="common">White-rot fungus</name>
    <name type="synonym">Peniophora gigantea</name>
    <dbReference type="NCBI Taxonomy" id="745531"/>
    <lineage>
        <taxon>Eukaryota</taxon>
        <taxon>Fungi</taxon>
        <taxon>Dikarya</taxon>
        <taxon>Basidiomycota</taxon>
        <taxon>Agaricomycotina</taxon>
        <taxon>Agaricomycetes</taxon>
        <taxon>Polyporales</taxon>
        <taxon>Phanerochaetaceae</taxon>
        <taxon>Phlebiopsis</taxon>
    </lineage>
</organism>
<evidence type="ECO:0000313" key="2">
    <source>
        <dbReference type="EMBL" id="KIP09704.1"/>
    </source>
</evidence>
<evidence type="ECO:0000313" key="3">
    <source>
        <dbReference type="Proteomes" id="UP000053257"/>
    </source>
</evidence>
<dbReference type="Gene3D" id="2.60.120.620">
    <property type="entry name" value="q2cbj1_9rhob like domain"/>
    <property type="match status" value="1"/>
</dbReference>
<dbReference type="EMBL" id="KN840463">
    <property type="protein sequence ID" value="KIP09704.1"/>
    <property type="molecule type" value="Genomic_DNA"/>
</dbReference>
<dbReference type="OrthoDB" id="4664297at2759"/>
<evidence type="ECO:0008006" key="4">
    <source>
        <dbReference type="Google" id="ProtNLM"/>
    </source>
</evidence>
<name>A0A0C3NWD0_PHLG1</name>
<dbReference type="SUPFAM" id="SSF51197">
    <property type="entry name" value="Clavaminate synthase-like"/>
    <property type="match status" value="1"/>
</dbReference>
<feature type="compositionally biased region" description="Polar residues" evidence="1">
    <location>
        <begin position="27"/>
        <end position="41"/>
    </location>
</feature>
<gene>
    <name evidence="2" type="ORF">PHLGIDRAFT_116178</name>
</gene>
<dbReference type="HOGENOM" id="CLU_053011_0_0_1"/>
<keyword evidence="3" id="KW-1185">Reference proteome</keyword>
<proteinExistence type="predicted"/>
<sequence>MDSPEPGSPASSSDSPGLEELTLPPLQESNYSYSNARNEPYSSGGKRRLPMSNVGSSSKTRRREETSNRRPTATTNAWQPTEYPSTTRSSKDEMIDHHVVEKTRQEEQADFFLENGYVVIKQAFSKEKAAEWTKNIWVRLGFDPNDKSTWTRERIHMPWHKREKVSTFAPKAWMAMEDLLGEGRIDDESSAWGDSFIVNLGTPELESATEDLHPRSFDNWHVDGDFFVHYLDSPEQALLVIPLFSDIRARGGGTYVCPDGIDRVARYLAAHPEGVLPFPGKLAPSTTRCAHPPDDPASWTHRDAAQAPAATFAELTGEVGDVVLLHPLMLHSASKNYLREARVITNPPVSLRTPFDFDRADPDAFSLVERKTLRALGVARLPFSPTTERRRLVPQTRAAKDAMLEEKGRLAAYERAQASAFAAAAA</sequence>
<feature type="region of interest" description="Disordered" evidence="1">
    <location>
        <begin position="1"/>
        <end position="92"/>
    </location>
</feature>
<feature type="compositionally biased region" description="Polar residues" evidence="1">
    <location>
        <begin position="71"/>
        <end position="88"/>
    </location>
</feature>
<dbReference type="Proteomes" id="UP000053257">
    <property type="component" value="Unassembled WGS sequence"/>
</dbReference>
<reference evidence="2 3" key="1">
    <citation type="journal article" date="2014" name="PLoS Genet.">
        <title>Analysis of the Phlebiopsis gigantea genome, transcriptome and secretome provides insight into its pioneer colonization strategies of wood.</title>
        <authorList>
            <person name="Hori C."/>
            <person name="Ishida T."/>
            <person name="Igarashi K."/>
            <person name="Samejima M."/>
            <person name="Suzuki H."/>
            <person name="Master E."/>
            <person name="Ferreira P."/>
            <person name="Ruiz-Duenas F.J."/>
            <person name="Held B."/>
            <person name="Canessa P."/>
            <person name="Larrondo L.F."/>
            <person name="Schmoll M."/>
            <person name="Druzhinina I.S."/>
            <person name="Kubicek C.P."/>
            <person name="Gaskell J.A."/>
            <person name="Kersten P."/>
            <person name="St John F."/>
            <person name="Glasner J."/>
            <person name="Sabat G."/>
            <person name="Splinter BonDurant S."/>
            <person name="Syed K."/>
            <person name="Yadav J."/>
            <person name="Mgbeahuruike A.C."/>
            <person name="Kovalchuk A."/>
            <person name="Asiegbu F.O."/>
            <person name="Lackner G."/>
            <person name="Hoffmeister D."/>
            <person name="Rencoret J."/>
            <person name="Gutierrez A."/>
            <person name="Sun H."/>
            <person name="Lindquist E."/>
            <person name="Barry K."/>
            <person name="Riley R."/>
            <person name="Grigoriev I.V."/>
            <person name="Henrissat B."/>
            <person name="Kues U."/>
            <person name="Berka R.M."/>
            <person name="Martinez A.T."/>
            <person name="Covert S.F."/>
            <person name="Blanchette R.A."/>
            <person name="Cullen D."/>
        </authorList>
    </citation>
    <scope>NUCLEOTIDE SEQUENCE [LARGE SCALE GENOMIC DNA]</scope>
    <source>
        <strain evidence="2 3">11061_1 CR5-6</strain>
    </source>
</reference>
<dbReference type="AlphaFoldDB" id="A0A0C3NWD0"/>
<evidence type="ECO:0000256" key="1">
    <source>
        <dbReference type="SAM" id="MobiDB-lite"/>
    </source>
</evidence>
<protein>
    <recommendedName>
        <fullName evidence="4">Phytanoyl-CoA dioxygenase</fullName>
    </recommendedName>
</protein>
<accession>A0A0C3NWD0</accession>
<feature type="compositionally biased region" description="Low complexity" evidence="1">
    <location>
        <begin position="1"/>
        <end position="16"/>
    </location>
</feature>